<evidence type="ECO:0000256" key="7">
    <source>
        <dbReference type="SAM" id="Phobius"/>
    </source>
</evidence>
<dbReference type="InterPro" id="IPR003594">
    <property type="entry name" value="HATPase_dom"/>
</dbReference>
<dbReference type="Pfam" id="PF00512">
    <property type="entry name" value="HisKA"/>
    <property type="match status" value="1"/>
</dbReference>
<keyword evidence="7" id="KW-1133">Transmembrane helix</keyword>
<evidence type="ECO:0000256" key="2">
    <source>
        <dbReference type="ARBA" id="ARBA00012438"/>
    </source>
</evidence>
<dbReference type="PRINTS" id="PR00344">
    <property type="entry name" value="BCTRLSENSOR"/>
</dbReference>
<gene>
    <name evidence="9" type="ORF">GCM10023231_09260</name>
</gene>
<dbReference type="InterPro" id="IPR003661">
    <property type="entry name" value="HisK_dim/P_dom"/>
</dbReference>
<dbReference type="SMART" id="SM00387">
    <property type="entry name" value="HATPase_c"/>
    <property type="match status" value="1"/>
</dbReference>
<evidence type="ECO:0000256" key="4">
    <source>
        <dbReference type="ARBA" id="ARBA00022679"/>
    </source>
</evidence>
<dbReference type="PANTHER" id="PTHR45453:SF1">
    <property type="entry name" value="PHOSPHATE REGULON SENSOR PROTEIN PHOR"/>
    <property type="match status" value="1"/>
</dbReference>
<evidence type="ECO:0000256" key="6">
    <source>
        <dbReference type="ARBA" id="ARBA00023012"/>
    </source>
</evidence>
<evidence type="ECO:0000313" key="10">
    <source>
        <dbReference type="Proteomes" id="UP001501411"/>
    </source>
</evidence>
<evidence type="ECO:0000256" key="5">
    <source>
        <dbReference type="ARBA" id="ARBA00022777"/>
    </source>
</evidence>
<dbReference type="PROSITE" id="PS50109">
    <property type="entry name" value="HIS_KIN"/>
    <property type="match status" value="1"/>
</dbReference>
<evidence type="ECO:0000256" key="3">
    <source>
        <dbReference type="ARBA" id="ARBA00022553"/>
    </source>
</evidence>
<dbReference type="CDD" id="cd00075">
    <property type="entry name" value="HATPase"/>
    <property type="match status" value="1"/>
</dbReference>
<comment type="catalytic activity">
    <reaction evidence="1">
        <text>ATP + protein L-histidine = ADP + protein N-phospho-L-histidine.</text>
        <dbReference type="EC" id="2.7.13.3"/>
    </reaction>
</comment>
<organism evidence="9 10">
    <name type="scientific">Olivibacter ginsenosidimutans</name>
    <dbReference type="NCBI Taxonomy" id="1176537"/>
    <lineage>
        <taxon>Bacteria</taxon>
        <taxon>Pseudomonadati</taxon>
        <taxon>Bacteroidota</taxon>
        <taxon>Sphingobacteriia</taxon>
        <taxon>Sphingobacteriales</taxon>
        <taxon>Sphingobacteriaceae</taxon>
        <taxon>Olivibacter</taxon>
    </lineage>
</organism>
<dbReference type="InterPro" id="IPR005467">
    <property type="entry name" value="His_kinase_dom"/>
</dbReference>
<keyword evidence="7" id="KW-0812">Transmembrane</keyword>
<dbReference type="InterPro" id="IPR004358">
    <property type="entry name" value="Sig_transdc_His_kin-like_C"/>
</dbReference>
<sequence>MARQEYYRKNYWLITLFVVLATALFIIALGLAKKYVRNVIENEFVGKKVDVLEQNIATYNDFFFNKIPEVSFYQGYLDSTTATIYADSILAKYSFVNRIVFFDVHIGHSTSGLSIHPKLVYEFTRDHLKGNIIYDEKENEKLDLRVADDFLGMAGKLDEFIGLADTSRSINNDEINKFFYTILPEKITYMNIPRKEDIKVYKQFEEGNTHHVSIYEHDIFTYYIDPKEIKLENNHPELYEQIEIKPLFYSTLDTDPDLLTTESPLPGALAAYKLYFTSKRSFLADEINRRFLPFALLISVGYFVLFIIGYLIYRNVSFNNRMFQLQYDFVNNLTHEFKTPVSVIKIAGNNIRSAKELKEDTRKHYGKILDEEADKLNNLLNTLLSFTQIENKSIKLKYEQVVLHEFCENIVNSYKIRYPDFHLHYLIKDVSTFYTDRVLLGSVFQNLIDNAYKYSEAQKRELKITIFKQKKQIMFKFVDKGIGIPKNELVNIFKKFYRVKSQYNQQGSVGLGLAFCKELLMFMNGDIQVTSTEGKGSTFLVTLPYAE</sequence>
<dbReference type="InterPro" id="IPR036097">
    <property type="entry name" value="HisK_dim/P_sf"/>
</dbReference>
<accession>A0ABP9AN22</accession>
<keyword evidence="4" id="KW-0808">Transferase</keyword>
<protein>
    <recommendedName>
        <fullName evidence="2">histidine kinase</fullName>
        <ecNumber evidence="2">2.7.13.3</ecNumber>
    </recommendedName>
</protein>
<comment type="caution">
    <text evidence="9">The sequence shown here is derived from an EMBL/GenBank/DDBJ whole genome shotgun (WGS) entry which is preliminary data.</text>
</comment>
<keyword evidence="7" id="KW-0472">Membrane</keyword>
<dbReference type="SUPFAM" id="SSF55874">
    <property type="entry name" value="ATPase domain of HSP90 chaperone/DNA topoisomerase II/histidine kinase"/>
    <property type="match status" value="1"/>
</dbReference>
<dbReference type="SMART" id="SM00388">
    <property type="entry name" value="HisKA"/>
    <property type="match status" value="1"/>
</dbReference>
<dbReference type="Gene3D" id="1.10.287.130">
    <property type="match status" value="1"/>
</dbReference>
<keyword evidence="10" id="KW-1185">Reference proteome</keyword>
<feature type="transmembrane region" description="Helical" evidence="7">
    <location>
        <begin position="291"/>
        <end position="313"/>
    </location>
</feature>
<evidence type="ECO:0000256" key="1">
    <source>
        <dbReference type="ARBA" id="ARBA00000085"/>
    </source>
</evidence>
<proteinExistence type="predicted"/>
<dbReference type="InterPro" id="IPR050351">
    <property type="entry name" value="BphY/WalK/GraS-like"/>
</dbReference>
<keyword evidence="5" id="KW-0418">Kinase</keyword>
<dbReference type="Pfam" id="PF02518">
    <property type="entry name" value="HATPase_c"/>
    <property type="match status" value="1"/>
</dbReference>
<dbReference type="Gene3D" id="3.30.565.10">
    <property type="entry name" value="Histidine kinase-like ATPase, C-terminal domain"/>
    <property type="match status" value="1"/>
</dbReference>
<dbReference type="PANTHER" id="PTHR45453">
    <property type="entry name" value="PHOSPHATE REGULON SENSOR PROTEIN PHOR"/>
    <property type="match status" value="1"/>
</dbReference>
<dbReference type="RefSeq" id="WP_345230551.1">
    <property type="nucleotide sequence ID" value="NZ_BAABIQ010000005.1"/>
</dbReference>
<dbReference type="Proteomes" id="UP001501411">
    <property type="component" value="Unassembled WGS sequence"/>
</dbReference>
<reference evidence="10" key="1">
    <citation type="journal article" date="2019" name="Int. J. Syst. Evol. Microbiol.">
        <title>The Global Catalogue of Microorganisms (GCM) 10K type strain sequencing project: providing services to taxonomists for standard genome sequencing and annotation.</title>
        <authorList>
            <consortium name="The Broad Institute Genomics Platform"/>
            <consortium name="The Broad Institute Genome Sequencing Center for Infectious Disease"/>
            <person name="Wu L."/>
            <person name="Ma J."/>
        </authorList>
    </citation>
    <scope>NUCLEOTIDE SEQUENCE [LARGE SCALE GENOMIC DNA]</scope>
    <source>
        <strain evidence="10">JCM 18200</strain>
    </source>
</reference>
<evidence type="ECO:0000259" key="8">
    <source>
        <dbReference type="PROSITE" id="PS50109"/>
    </source>
</evidence>
<dbReference type="CDD" id="cd00082">
    <property type="entry name" value="HisKA"/>
    <property type="match status" value="1"/>
</dbReference>
<dbReference type="InterPro" id="IPR036890">
    <property type="entry name" value="HATPase_C_sf"/>
</dbReference>
<feature type="domain" description="Histidine kinase" evidence="8">
    <location>
        <begin position="332"/>
        <end position="547"/>
    </location>
</feature>
<keyword evidence="6" id="KW-0902">Two-component regulatory system</keyword>
<keyword evidence="3" id="KW-0597">Phosphoprotein</keyword>
<dbReference type="EC" id="2.7.13.3" evidence="2"/>
<feature type="transmembrane region" description="Helical" evidence="7">
    <location>
        <begin position="12"/>
        <end position="32"/>
    </location>
</feature>
<dbReference type="SUPFAM" id="SSF47384">
    <property type="entry name" value="Homodimeric domain of signal transducing histidine kinase"/>
    <property type="match status" value="1"/>
</dbReference>
<name>A0ABP9AN22_9SPHI</name>
<dbReference type="EMBL" id="BAABIQ010000005">
    <property type="protein sequence ID" value="GAA4783751.1"/>
    <property type="molecule type" value="Genomic_DNA"/>
</dbReference>
<evidence type="ECO:0000313" key="9">
    <source>
        <dbReference type="EMBL" id="GAA4783751.1"/>
    </source>
</evidence>